<evidence type="ECO:0000313" key="2">
    <source>
        <dbReference type="Proteomes" id="UP000076408"/>
    </source>
</evidence>
<reference evidence="1" key="2">
    <citation type="submission" date="2020-05" db="UniProtKB">
        <authorList>
            <consortium name="EnsemblMetazoa"/>
        </authorList>
    </citation>
    <scope>IDENTIFICATION</scope>
    <source>
        <strain evidence="1">Indian</strain>
    </source>
</reference>
<dbReference type="EnsemblMetazoa" id="ASTEI11002-RA">
    <property type="protein sequence ID" value="ASTEI11002-PA"/>
    <property type="gene ID" value="ASTEI11002"/>
</dbReference>
<evidence type="ECO:0000313" key="1">
    <source>
        <dbReference type="EnsemblMetazoa" id="ASTEI11002-PA"/>
    </source>
</evidence>
<dbReference type="AlphaFoldDB" id="A0A182YRB6"/>
<organism evidence="1 2">
    <name type="scientific">Anopheles stephensi</name>
    <name type="common">Indo-Pakistan malaria mosquito</name>
    <dbReference type="NCBI Taxonomy" id="30069"/>
    <lineage>
        <taxon>Eukaryota</taxon>
        <taxon>Metazoa</taxon>
        <taxon>Ecdysozoa</taxon>
        <taxon>Arthropoda</taxon>
        <taxon>Hexapoda</taxon>
        <taxon>Insecta</taxon>
        <taxon>Pterygota</taxon>
        <taxon>Neoptera</taxon>
        <taxon>Endopterygota</taxon>
        <taxon>Diptera</taxon>
        <taxon>Nematocera</taxon>
        <taxon>Culicoidea</taxon>
        <taxon>Culicidae</taxon>
        <taxon>Anophelinae</taxon>
        <taxon>Anopheles</taxon>
    </lineage>
</organism>
<reference evidence="2" key="1">
    <citation type="journal article" date="2014" name="Genome Biol.">
        <title>Genome analysis of a major urban malaria vector mosquito, Anopheles stephensi.</title>
        <authorList>
            <person name="Jiang X."/>
            <person name="Peery A."/>
            <person name="Hall A.B."/>
            <person name="Sharma A."/>
            <person name="Chen X.G."/>
            <person name="Waterhouse R.M."/>
            <person name="Komissarov A."/>
            <person name="Riehle M.M."/>
            <person name="Shouche Y."/>
            <person name="Sharakhova M.V."/>
            <person name="Lawson D."/>
            <person name="Pakpour N."/>
            <person name="Arensburger P."/>
            <person name="Davidson V.L."/>
            <person name="Eiglmeier K."/>
            <person name="Emrich S."/>
            <person name="George P."/>
            <person name="Kennedy R.C."/>
            <person name="Mane S.P."/>
            <person name="Maslen G."/>
            <person name="Oringanje C."/>
            <person name="Qi Y."/>
            <person name="Settlage R."/>
            <person name="Tojo M."/>
            <person name="Tubio J.M."/>
            <person name="Unger M.F."/>
            <person name="Wang B."/>
            <person name="Vernick K.D."/>
            <person name="Ribeiro J.M."/>
            <person name="James A.A."/>
            <person name="Michel K."/>
            <person name="Riehle M.A."/>
            <person name="Luckhart S."/>
            <person name="Sharakhov I.V."/>
            <person name="Tu Z."/>
        </authorList>
    </citation>
    <scope>NUCLEOTIDE SEQUENCE [LARGE SCALE GENOMIC DNA]</scope>
    <source>
        <strain evidence="2">Indian</strain>
    </source>
</reference>
<sequence length="75" mass="8925">MLRAYRTRQKCVYFCGSWKPPNMNAIRTEFFRRIRVNQGIADFELGKLTEEQLKCLVFVCGIKDACYVESKKIRR</sequence>
<dbReference type="Proteomes" id="UP000076408">
    <property type="component" value="Unassembled WGS sequence"/>
</dbReference>
<proteinExistence type="predicted"/>
<name>A0A182YRB6_ANOST</name>
<accession>A0A182YRB6</accession>
<keyword evidence="2" id="KW-1185">Reference proteome</keyword>
<dbReference type="VEuPathDB" id="VectorBase:ASTEI11002"/>
<protein>
    <submittedName>
        <fullName evidence="1">Uncharacterized protein</fullName>
    </submittedName>
</protein>